<dbReference type="SUPFAM" id="SSF51197">
    <property type="entry name" value="Clavaminate synthase-like"/>
    <property type="match status" value="1"/>
</dbReference>
<dbReference type="EMBL" id="VLTO01000148">
    <property type="protein sequence ID" value="KAA0160889.1"/>
    <property type="molecule type" value="Genomic_DNA"/>
</dbReference>
<evidence type="ECO:0000259" key="3">
    <source>
        <dbReference type="PROSITE" id="PS51184"/>
    </source>
</evidence>
<keyword evidence="2" id="KW-0732">Signal</keyword>
<organism evidence="4 5">
    <name type="scientific">Cafeteria roenbergensis</name>
    <name type="common">Marine flagellate</name>
    <dbReference type="NCBI Taxonomy" id="33653"/>
    <lineage>
        <taxon>Eukaryota</taxon>
        <taxon>Sar</taxon>
        <taxon>Stramenopiles</taxon>
        <taxon>Bigyra</taxon>
        <taxon>Opalozoa</taxon>
        <taxon>Bicosoecida</taxon>
        <taxon>Cafeteriaceae</taxon>
        <taxon>Cafeteria</taxon>
    </lineage>
</organism>
<comment type="caution">
    <text evidence="4">The sequence shown here is derived from an EMBL/GenBank/DDBJ whole genome shotgun (WGS) entry which is preliminary data.</text>
</comment>
<dbReference type="PROSITE" id="PS51184">
    <property type="entry name" value="JMJC"/>
    <property type="match status" value="1"/>
</dbReference>
<sequence>MWLVLALGVVGSAVGAAAARLGVGNVVCQTLHGELMPGDGQPFGCHADPVGDITEIPEGVIKLEGKREKREETQGALLGKLAMGRDTLGHFVNRTRRNSSLAERKLGGPLPDNETTVRPVQVGHVFESTRSQLEGYVVSQLPAPMSPDVHVPAVATCGSMATELLEANLWVSSGNTSSMLHRDADNVFNCVYKGSKVWTLVDPLETPRIPQAAEKVGEIGGVALVDPDRIDASTPQGLQLLDEGGVPYRRVTANAGDCVFLPWGYWHQVYSPPGRNIAVTLLYSVAHRFDDPDGECEPPPTPSVPAAAPTSASVDPSGASTIEPGGSAPSPPPPPLPIHGPMGPTRLRLAPWLEPLPLSEASIVWSYDGQGEMSMGNADPASFRLQTAMTAQLPRSAADLPARTGLAEAERLLADARLARSIAERVAAERGISAPSPADAYGESEDEMEGDGDGWEQAGLLADRAAAGSLDDEDDEDDEDDAGYAGGADGAAGGLHAAAAFADPPGAGGTPAGSDEELDFLRLTASAADPDSWIAIDSSQQEQEAAAFAASVAMAAALGLTKPPIPYGPAEVRAMLEAKAGRALSPTEVKWMKEEYARVGVGLPMPWGGIAAEEEAASLWRNALDPMGRGFITAIELLSVPSRAIAAELKMGVQFDPSNTEEWELYLQDGSAVTTLLRQHWASHAALTQSMAQMAQGSLAALRASDSSEAAIERVVQAAVAGGCGMLYIEQWRQGYLESLEGSDFVADLVSAEVVKVAAEAGVCRSGMASPPPLTRPKNLRENGDPSLPVYVMVAISEETLAVVLDRVAAMFSRELSRDPALQDIAKMSFAS</sequence>
<gene>
    <name evidence="4" type="ORF">FNF27_08211</name>
</gene>
<dbReference type="PANTHER" id="PTHR12461:SF52">
    <property type="entry name" value="JMJC DOMAIN-CONTAINING PROTEIN"/>
    <property type="match status" value="1"/>
</dbReference>
<dbReference type="Pfam" id="PF13621">
    <property type="entry name" value="Cupin_8"/>
    <property type="match status" value="1"/>
</dbReference>
<feature type="region of interest" description="Disordered" evidence="1">
    <location>
        <begin position="292"/>
        <end position="342"/>
    </location>
</feature>
<dbReference type="InterPro" id="IPR003347">
    <property type="entry name" value="JmjC_dom"/>
</dbReference>
<evidence type="ECO:0000256" key="1">
    <source>
        <dbReference type="SAM" id="MobiDB-lite"/>
    </source>
</evidence>
<proteinExistence type="predicted"/>
<dbReference type="Proteomes" id="UP000322899">
    <property type="component" value="Unassembled WGS sequence"/>
</dbReference>
<accession>A0A5A8D7G7</accession>
<feature type="chain" id="PRO_5023128821" description="JmjC domain-containing protein" evidence="2">
    <location>
        <begin position="19"/>
        <end position="832"/>
    </location>
</feature>
<dbReference type="SMART" id="SM00558">
    <property type="entry name" value="JmjC"/>
    <property type="match status" value="1"/>
</dbReference>
<name>A0A5A8D7G7_CAFRO</name>
<dbReference type="OrthoDB" id="415358at2759"/>
<evidence type="ECO:0000313" key="5">
    <source>
        <dbReference type="Proteomes" id="UP000322899"/>
    </source>
</evidence>
<evidence type="ECO:0000313" key="4">
    <source>
        <dbReference type="EMBL" id="KAA0160889.1"/>
    </source>
</evidence>
<feature type="compositionally biased region" description="Low complexity" evidence="1">
    <location>
        <begin position="304"/>
        <end position="317"/>
    </location>
</feature>
<feature type="region of interest" description="Disordered" evidence="1">
    <location>
        <begin position="430"/>
        <end position="489"/>
    </location>
</feature>
<evidence type="ECO:0000256" key="2">
    <source>
        <dbReference type="SAM" id="SignalP"/>
    </source>
</evidence>
<feature type="signal peptide" evidence="2">
    <location>
        <begin position="1"/>
        <end position="18"/>
    </location>
</feature>
<dbReference type="PANTHER" id="PTHR12461">
    <property type="entry name" value="HYPOXIA-INDUCIBLE FACTOR 1 ALPHA INHIBITOR-RELATED"/>
    <property type="match status" value="1"/>
</dbReference>
<feature type="domain" description="JmjC" evidence="3">
    <location>
        <begin position="140"/>
        <end position="300"/>
    </location>
</feature>
<feature type="compositionally biased region" description="Acidic residues" evidence="1">
    <location>
        <begin position="442"/>
        <end position="454"/>
    </location>
</feature>
<reference evidence="4 5" key="1">
    <citation type="submission" date="2019-07" db="EMBL/GenBank/DDBJ databases">
        <title>Genomes of Cafeteria roenbergensis.</title>
        <authorList>
            <person name="Fischer M.G."/>
            <person name="Hackl T."/>
            <person name="Roman M."/>
        </authorList>
    </citation>
    <scope>NUCLEOTIDE SEQUENCE [LARGE SCALE GENOMIC DNA]</scope>
    <source>
        <strain evidence="4 5">E4-10P</strain>
    </source>
</reference>
<protein>
    <recommendedName>
        <fullName evidence="3">JmjC domain-containing protein</fullName>
    </recommendedName>
</protein>
<dbReference type="Gene3D" id="2.60.120.650">
    <property type="entry name" value="Cupin"/>
    <property type="match status" value="1"/>
</dbReference>
<dbReference type="InterPro" id="IPR041667">
    <property type="entry name" value="Cupin_8"/>
</dbReference>
<feature type="compositionally biased region" description="Acidic residues" evidence="1">
    <location>
        <begin position="470"/>
        <end position="482"/>
    </location>
</feature>
<dbReference type="AlphaFoldDB" id="A0A5A8D7G7"/>
<feature type="compositionally biased region" description="Pro residues" evidence="1">
    <location>
        <begin position="329"/>
        <end position="338"/>
    </location>
</feature>